<accession>F8NNJ1</accession>
<proteinExistence type="predicted"/>
<dbReference type="KEGG" id="sla:SERLADRAFT_462484"/>
<dbReference type="Proteomes" id="UP000008064">
    <property type="component" value="Unassembled WGS sequence"/>
</dbReference>
<organism>
    <name type="scientific">Serpula lacrymans var. lacrymans (strain S7.9)</name>
    <name type="common">Dry rot fungus</name>
    <dbReference type="NCBI Taxonomy" id="578457"/>
    <lineage>
        <taxon>Eukaryota</taxon>
        <taxon>Fungi</taxon>
        <taxon>Dikarya</taxon>
        <taxon>Basidiomycota</taxon>
        <taxon>Agaricomycotina</taxon>
        <taxon>Agaricomycetes</taxon>
        <taxon>Agaricomycetidae</taxon>
        <taxon>Boletales</taxon>
        <taxon>Coniophorineae</taxon>
        <taxon>Serpulaceae</taxon>
        <taxon>Serpula</taxon>
    </lineage>
</organism>
<protein>
    <submittedName>
        <fullName evidence="2">Uncharacterized protein</fullName>
    </submittedName>
</protein>
<dbReference type="EMBL" id="GL945431">
    <property type="protein sequence ID" value="EGO28048.1"/>
    <property type="molecule type" value="Genomic_DNA"/>
</dbReference>
<dbReference type="GeneID" id="18818379"/>
<sequence>MSFKAPPSSPRLPTAPLPPLRMPLSTRGQASNAQSSIPSQLRSSEVYLSHSNAKGSMPSGHQRYETWVRSNHNTAPGSQVVDELAGLGTLKNLNGGRGYGESGTLWRA</sequence>
<dbReference type="AlphaFoldDB" id="F8NNJ1"/>
<dbReference type="RefSeq" id="XP_007316139.1">
    <property type="nucleotide sequence ID" value="XM_007316077.1"/>
</dbReference>
<dbReference type="HOGENOM" id="CLU_2198590_0_0_1"/>
<feature type="region of interest" description="Disordered" evidence="1">
    <location>
        <begin position="1"/>
        <end position="61"/>
    </location>
</feature>
<name>F8NNJ1_SERL9</name>
<feature type="compositionally biased region" description="Pro residues" evidence="1">
    <location>
        <begin position="7"/>
        <end position="21"/>
    </location>
</feature>
<evidence type="ECO:0000256" key="1">
    <source>
        <dbReference type="SAM" id="MobiDB-lite"/>
    </source>
</evidence>
<feature type="compositionally biased region" description="Polar residues" evidence="1">
    <location>
        <begin position="26"/>
        <end position="43"/>
    </location>
</feature>
<reference evidence="2" key="1">
    <citation type="submission" date="2011-04" db="EMBL/GenBank/DDBJ databases">
        <title>Evolution of plant cell wall degrading machinery underlies the functional diversity of forest fungi.</title>
        <authorList>
            <consortium name="US DOE Joint Genome Institute (JGI-PGF)"/>
            <person name="Eastwood D.C."/>
            <person name="Floudas D."/>
            <person name="Binder M."/>
            <person name="Majcherczyk A."/>
            <person name="Schneider P."/>
            <person name="Aerts A."/>
            <person name="Asiegbu F.O."/>
            <person name="Baker S.E."/>
            <person name="Barry K."/>
            <person name="Bendiksby M."/>
            <person name="Blumentritt M."/>
            <person name="Coutinho P.M."/>
            <person name="Cullen D."/>
            <person name="Cullen D."/>
            <person name="Gathman A."/>
            <person name="Goodell B."/>
            <person name="Henrissat B."/>
            <person name="Ihrmark K."/>
            <person name="Kauserud H."/>
            <person name="Kohler A."/>
            <person name="LaButti K."/>
            <person name="Lapidus A."/>
            <person name="Lavin J.L."/>
            <person name="Lee Y.-H."/>
            <person name="Lindquist E."/>
            <person name="Lilly W."/>
            <person name="Lucas S."/>
            <person name="Morin E."/>
            <person name="Murat C."/>
            <person name="Oguiza J.A."/>
            <person name="Park J."/>
            <person name="Pisabarro A.G."/>
            <person name="Riley R."/>
            <person name="Rosling A."/>
            <person name="Salamov A."/>
            <person name="Schmidt O."/>
            <person name="Schmutz J."/>
            <person name="Skrede I."/>
            <person name="Stenlid J."/>
            <person name="Wiebenga A."/>
            <person name="Xie X."/>
            <person name="Kues U."/>
            <person name="Hibbett D.S."/>
            <person name="Hoffmeister D."/>
            <person name="Hogberg N."/>
            <person name="Martin F."/>
            <person name="Grigoriev I.V."/>
            <person name="Watkinson S.C."/>
        </authorList>
    </citation>
    <scope>NUCLEOTIDE SEQUENCE</scope>
    <source>
        <strain evidence="2">S7.9</strain>
    </source>
</reference>
<evidence type="ECO:0000313" key="2">
    <source>
        <dbReference type="EMBL" id="EGO28048.1"/>
    </source>
</evidence>
<gene>
    <name evidence="2" type="ORF">SERLADRAFT_462484</name>
</gene>